<feature type="transmembrane region" description="Helical" evidence="6">
    <location>
        <begin position="124"/>
        <end position="143"/>
    </location>
</feature>
<dbReference type="Pfam" id="PF00892">
    <property type="entry name" value="EamA"/>
    <property type="match status" value="2"/>
</dbReference>
<feature type="domain" description="EamA" evidence="7">
    <location>
        <begin position="1"/>
        <end position="135"/>
    </location>
</feature>
<dbReference type="InterPro" id="IPR050638">
    <property type="entry name" value="AA-Vitamin_Transporters"/>
</dbReference>
<evidence type="ECO:0000313" key="8">
    <source>
        <dbReference type="EMBL" id="PXW96995.1"/>
    </source>
</evidence>
<feature type="transmembrane region" description="Helical" evidence="6">
    <location>
        <begin position="271"/>
        <end position="288"/>
    </location>
</feature>
<evidence type="ECO:0000256" key="4">
    <source>
        <dbReference type="ARBA" id="ARBA00022989"/>
    </source>
</evidence>
<evidence type="ECO:0000256" key="5">
    <source>
        <dbReference type="ARBA" id="ARBA00023136"/>
    </source>
</evidence>
<accession>A0A318H1I2</accession>
<comment type="subcellular location">
    <subcellularLocation>
        <location evidence="1">Membrane</location>
        <topology evidence="1">Multi-pass membrane protein</topology>
    </subcellularLocation>
</comment>
<dbReference type="EMBL" id="QJJS01000005">
    <property type="protein sequence ID" value="PXW96995.1"/>
    <property type="molecule type" value="Genomic_DNA"/>
</dbReference>
<dbReference type="InterPro" id="IPR000620">
    <property type="entry name" value="EamA_dom"/>
</dbReference>
<dbReference type="Proteomes" id="UP000247811">
    <property type="component" value="Unassembled WGS sequence"/>
</dbReference>
<dbReference type="InterPro" id="IPR037185">
    <property type="entry name" value="EmrE-like"/>
</dbReference>
<dbReference type="GO" id="GO:0016020">
    <property type="term" value="C:membrane"/>
    <property type="evidence" value="ECO:0007669"/>
    <property type="project" value="UniProtKB-SubCell"/>
</dbReference>
<comment type="caution">
    <text evidence="8">The sequence shown here is derived from an EMBL/GenBank/DDBJ whole genome shotgun (WGS) entry which is preliminary data.</text>
</comment>
<feature type="transmembrane region" description="Helical" evidence="6">
    <location>
        <begin position="155"/>
        <end position="173"/>
    </location>
</feature>
<dbReference type="PANTHER" id="PTHR32322:SF2">
    <property type="entry name" value="EAMA DOMAIN-CONTAINING PROTEIN"/>
    <property type="match status" value="1"/>
</dbReference>
<sequence length="293" mass="31526">MLWLLLCCALWGLNQVSIKVVLPEVPSLVQLALRSVIAATLVLGWMRLRGQRWSLRQERASGCWWPGLLAGALFTLEFAMVFVGLQHTTAARSVVFINTSPFIVALLLALMLPAERLRPVQVSGLVLAFVAIAWAFGEGFGAAHEAGSRWWMGDALILGAAALWGLTTVVIRLSALKQAPAESILAYQLGVSAVLAPLAALLSGEAWPAQWSGLAIGSILYQGVVVSFASYLLWFWLLTRYPATQVQAFVFLSPVFGTVLAGLLLGETVTPRLIVALVGVGLGLSLLGRRQRP</sequence>
<organism evidence="8 9">
    <name type="scientific">Sphaerotilus hippei</name>
    <dbReference type="NCBI Taxonomy" id="744406"/>
    <lineage>
        <taxon>Bacteria</taxon>
        <taxon>Pseudomonadati</taxon>
        <taxon>Pseudomonadota</taxon>
        <taxon>Betaproteobacteria</taxon>
        <taxon>Burkholderiales</taxon>
        <taxon>Sphaerotilaceae</taxon>
        <taxon>Sphaerotilus</taxon>
    </lineage>
</organism>
<evidence type="ECO:0000313" key="9">
    <source>
        <dbReference type="Proteomes" id="UP000247811"/>
    </source>
</evidence>
<reference evidence="8 9" key="1">
    <citation type="submission" date="2018-05" db="EMBL/GenBank/DDBJ databases">
        <title>Genomic Encyclopedia of Type Strains, Phase IV (KMG-IV): sequencing the most valuable type-strain genomes for metagenomic binning, comparative biology and taxonomic classification.</title>
        <authorList>
            <person name="Goeker M."/>
        </authorList>
    </citation>
    <scope>NUCLEOTIDE SEQUENCE [LARGE SCALE GENOMIC DNA]</scope>
    <source>
        <strain evidence="8 9">DSM 566</strain>
    </source>
</reference>
<keyword evidence="9" id="KW-1185">Reference proteome</keyword>
<comment type="similarity">
    <text evidence="2">Belongs to the EamA transporter family.</text>
</comment>
<protein>
    <submittedName>
        <fullName evidence="8">Drug/metabolite transporter (DMT)-like permease</fullName>
    </submittedName>
</protein>
<evidence type="ECO:0000256" key="1">
    <source>
        <dbReference type="ARBA" id="ARBA00004141"/>
    </source>
</evidence>
<proteinExistence type="inferred from homology"/>
<gene>
    <name evidence="8" type="ORF">C7444_10593</name>
</gene>
<keyword evidence="4 6" id="KW-1133">Transmembrane helix</keyword>
<evidence type="ECO:0000259" key="7">
    <source>
        <dbReference type="Pfam" id="PF00892"/>
    </source>
</evidence>
<feature type="transmembrane region" description="Helical" evidence="6">
    <location>
        <begin position="28"/>
        <end position="46"/>
    </location>
</feature>
<feature type="transmembrane region" description="Helical" evidence="6">
    <location>
        <begin position="67"/>
        <end position="85"/>
    </location>
</feature>
<feature type="domain" description="EamA" evidence="7">
    <location>
        <begin position="152"/>
        <end position="287"/>
    </location>
</feature>
<name>A0A318H1I2_9BURK</name>
<dbReference type="SUPFAM" id="SSF103481">
    <property type="entry name" value="Multidrug resistance efflux transporter EmrE"/>
    <property type="match status" value="2"/>
</dbReference>
<dbReference type="PANTHER" id="PTHR32322">
    <property type="entry name" value="INNER MEMBRANE TRANSPORTER"/>
    <property type="match status" value="1"/>
</dbReference>
<feature type="transmembrane region" description="Helical" evidence="6">
    <location>
        <begin position="91"/>
        <end position="112"/>
    </location>
</feature>
<feature type="transmembrane region" description="Helical" evidence="6">
    <location>
        <begin position="219"/>
        <end position="239"/>
    </location>
</feature>
<evidence type="ECO:0000256" key="6">
    <source>
        <dbReference type="SAM" id="Phobius"/>
    </source>
</evidence>
<feature type="transmembrane region" description="Helical" evidence="6">
    <location>
        <begin position="185"/>
        <end position="207"/>
    </location>
</feature>
<evidence type="ECO:0000256" key="2">
    <source>
        <dbReference type="ARBA" id="ARBA00007362"/>
    </source>
</evidence>
<dbReference type="AlphaFoldDB" id="A0A318H1I2"/>
<feature type="transmembrane region" description="Helical" evidence="6">
    <location>
        <begin position="246"/>
        <end position="265"/>
    </location>
</feature>
<dbReference type="RefSeq" id="WP_245909437.1">
    <property type="nucleotide sequence ID" value="NZ_QJJS01000005.1"/>
</dbReference>
<keyword evidence="3 6" id="KW-0812">Transmembrane</keyword>
<keyword evidence="5 6" id="KW-0472">Membrane</keyword>
<evidence type="ECO:0000256" key="3">
    <source>
        <dbReference type="ARBA" id="ARBA00022692"/>
    </source>
</evidence>